<dbReference type="GO" id="GO:0043190">
    <property type="term" value="C:ATP-binding cassette (ABC) transporter complex"/>
    <property type="evidence" value="ECO:0007669"/>
    <property type="project" value="InterPro"/>
</dbReference>
<dbReference type="PANTHER" id="PTHR30290">
    <property type="entry name" value="PERIPLASMIC BINDING COMPONENT OF ABC TRANSPORTER"/>
    <property type="match status" value="1"/>
</dbReference>
<feature type="chain" id="PRO_5038463364" evidence="6">
    <location>
        <begin position="21"/>
        <end position="534"/>
    </location>
</feature>
<dbReference type="InterPro" id="IPR039424">
    <property type="entry name" value="SBP_5"/>
</dbReference>
<protein>
    <submittedName>
        <fullName evidence="8">ABC transporter substrate-binding protein</fullName>
    </submittedName>
</protein>
<dbReference type="Pfam" id="PF00496">
    <property type="entry name" value="SBP_bac_5"/>
    <property type="match status" value="1"/>
</dbReference>
<sequence length="534" mass="58066">MKTSKRLFQLLLLSLILVLAACSTNQGSTDTKGTDTKDNGTTTTTDETTTNNEGGGELVYVTGSDAPTLDPHGVNDTASNTATTQIYERLVDYAADGSVIPLLATEFSALDENTWEFKLREGVKFHDGTEFNAEAVKLSIERITDPEFASPKAFILNVIEEVVIVDPYTVHLKTSSPFAPLPAHLAHNAGSIIAPSAIEEERSGGKKVDENPIGTGPFKFNNWNRGAELTLEKNNDYWGEPAKVDKLRIVVVPEQSTRVAMLETGEANVMLVGASDVSRVEAMPNVEIDRVRGTRMDYVGFNVQVAPFDNVKVRQAIAMAINKDDVVNGILDGQGVAAVGPLAPTVVGNYQGLTPLPFDVEGAKALLAEAGFPDGFETTLFVNEGSQERADIAELVQAQLAQIGITVKIEVIEWGAFLEQTAAGKHEMFILGWTTVTADADYGLYALFHSGQFGSPGNRSFYKNERVDELLDYARSESDQEKRNEAYKEISEILVDEVPMVYLQHPDFVHGMNGVEGLFVNFSGTPFFKGVSLK</sequence>
<feature type="domain" description="Solute-binding protein family 5" evidence="7">
    <location>
        <begin position="99"/>
        <end position="454"/>
    </location>
</feature>
<evidence type="ECO:0000259" key="7">
    <source>
        <dbReference type="Pfam" id="PF00496"/>
    </source>
</evidence>
<name>A0A0A3HZB3_9BACL</name>
<dbReference type="OrthoDB" id="9796817at2"/>
<dbReference type="SUPFAM" id="SSF53850">
    <property type="entry name" value="Periplasmic binding protein-like II"/>
    <property type="match status" value="1"/>
</dbReference>
<keyword evidence="9" id="KW-1185">Reference proteome</keyword>
<dbReference type="GO" id="GO:0015833">
    <property type="term" value="P:peptide transport"/>
    <property type="evidence" value="ECO:0007669"/>
    <property type="project" value="TreeGrafter"/>
</dbReference>
<comment type="caution">
    <text evidence="8">The sequence shown here is derived from an EMBL/GenBank/DDBJ whole genome shotgun (WGS) entry which is preliminary data.</text>
</comment>
<dbReference type="PROSITE" id="PS01040">
    <property type="entry name" value="SBP_BACTERIAL_5"/>
    <property type="match status" value="1"/>
</dbReference>
<reference evidence="8 9" key="1">
    <citation type="submission" date="2014-02" db="EMBL/GenBank/DDBJ databases">
        <title>Draft genome sequence of Lysinibacillus manganicus DSM 26584T.</title>
        <authorList>
            <person name="Zhang F."/>
            <person name="Wang G."/>
            <person name="Zhang L."/>
        </authorList>
    </citation>
    <scope>NUCLEOTIDE SEQUENCE [LARGE SCALE GENOMIC DNA]</scope>
    <source>
        <strain evidence="8 9">DSM 26584</strain>
    </source>
</reference>
<feature type="compositionally biased region" description="Low complexity" evidence="5">
    <location>
        <begin position="39"/>
        <end position="52"/>
    </location>
</feature>
<dbReference type="Proteomes" id="UP000030416">
    <property type="component" value="Unassembled WGS sequence"/>
</dbReference>
<dbReference type="RefSeq" id="WP_036187594.1">
    <property type="nucleotide sequence ID" value="NZ_AVDA01000015.1"/>
</dbReference>
<dbReference type="GO" id="GO:1904680">
    <property type="term" value="F:peptide transmembrane transporter activity"/>
    <property type="evidence" value="ECO:0007669"/>
    <property type="project" value="TreeGrafter"/>
</dbReference>
<dbReference type="GO" id="GO:0042597">
    <property type="term" value="C:periplasmic space"/>
    <property type="evidence" value="ECO:0007669"/>
    <property type="project" value="UniProtKB-ARBA"/>
</dbReference>
<comment type="subcellular location">
    <subcellularLocation>
        <location evidence="1">Cell membrane</location>
        <topology evidence="1">Lipid-anchor</topology>
    </subcellularLocation>
</comment>
<dbReference type="eggNOG" id="COG0747">
    <property type="taxonomic scope" value="Bacteria"/>
</dbReference>
<comment type="similarity">
    <text evidence="2">Belongs to the bacterial solute-binding protein 5 family.</text>
</comment>
<dbReference type="InterPro" id="IPR023765">
    <property type="entry name" value="SBP_5_CS"/>
</dbReference>
<accession>A0A0A3HZB3</accession>
<proteinExistence type="inferred from homology"/>
<dbReference type="InterPro" id="IPR000914">
    <property type="entry name" value="SBP_5_dom"/>
</dbReference>
<evidence type="ECO:0000313" key="8">
    <source>
        <dbReference type="EMBL" id="KGR77916.1"/>
    </source>
</evidence>
<dbReference type="AlphaFoldDB" id="A0A0A3HZB3"/>
<dbReference type="InterPro" id="IPR030678">
    <property type="entry name" value="Peptide/Ni-bd"/>
</dbReference>
<keyword evidence="4 6" id="KW-0732">Signal</keyword>
<evidence type="ECO:0000256" key="5">
    <source>
        <dbReference type="SAM" id="MobiDB-lite"/>
    </source>
</evidence>
<evidence type="ECO:0000256" key="4">
    <source>
        <dbReference type="ARBA" id="ARBA00022729"/>
    </source>
</evidence>
<dbReference type="Gene3D" id="3.40.190.10">
    <property type="entry name" value="Periplasmic binding protein-like II"/>
    <property type="match status" value="1"/>
</dbReference>
<gene>
    <name evidence="8" type="ORF">CD29_13590</name>
</gene>
<keyword evidence="3" id="KW-0813">Transport</keyword>
<dbReference type="STRING" id="1384049.CD29_13590"/>
<feature type="region of interest" description="Disordered" evidence="5">
    <location>
        <begin position="26"/>
        <end position="57"/>
    </location>
</feature>
<evidence type="ECO:0000313" key="9">
    <source>
        <dbReference type="Proteomes" id="UP000030416"/>
    </source>
</evidence>
<dbReference type="Gene3D" id="3.10.105.10">
    <property type="entry name" value="Dipeptide-binding Protein, Domain 3"/>
    <property type="match status" value="1"/>
</dbReference>
<evidence type="ECO:0000256" key="1">
    <source>
        <dbReference type="ARBA" id="ARBA00004193"/>
    </source>
</evidence>
<dbReference type="EMBL" id="JPVN01000015">
    <property type="protein sequence ID" value="KGR77916.1"/>
    <property type="molecule type" value="Genomic_DNA"/>
</dbReference>
<dbReference type="PANTHER" id="PTHR30290:SF9">
    <property type="entry name" value="OLIGOPEPTIDE-BINDING PROTEIN APPA"/>
    <property type="match status" value="1"/>
</dbReference>
<evidence type="ECO:0000256" key="6">
    <source>
        <dbReference type="SAM" id="SignalP"/>
    </source>
</evidence>
<dbReference type="CDD" id="cd08499">
    <property type="entry name" value="PBP2_Ylib_like"/>
    <property type="match status" value="1"/>
</dbReference>
<evidence type="ECO:0000256" key="3">
    <source>
        <dbReference type="ARBA" id="ARBA00022448"/>
    </source>
</evidence>
<feature type="signal peptide" evidence="6">
    <location>
        <begin position="1"/>
        <end position="20"/>
    </location>
</feature>
<organism evidence="8 9">
    <name type="scientific">Ureibacillus manganicus DSM 26584</name>
    <dbReference type="NCBI Taxonomy" id="1384049"/>
    <lineage>
        <taxon>Bacteria</taxon>
        <taxon>Bacillati</taxon>
        <taxon>Bacillota</taxon>
        <taxon>Bacilli</taxon>
        <taxon>Bacillales</taxon>
        <taxon>Caryophanaceae</taxon>
        <taxon>Ureibacillus</taxon>
    </lineage>
</organism>
<dbReference type="PIRSF" id="PIRSF002741">
    <property type="entry name" value="MppA"/>
    <property type="match status" value="1"/>
</dbReference>
<evidence type="ECO:0000256" key="2">
    <source>
        <dbReference type="ARBA" id="ARBA00005695"/>
    </source>
</evidence>
<dbReference type="Gene3D" id="3.90.76.10">
    <property type="entry name" value="Dipeptide-binding Protein, Domain 1"/>
    <property type="match status" value="1"/>
</dbReference>
<dbReference type="PROSITE" id="PS51257">
    <property type="entry name" value="PROKAR_LIPOPROTEIN"/>
    <property type="match status" value="1"/>
</dbReference>